<dbReference type="InterPro" id="IPR013221">
    <property type="entry name" value="Mur_ligase_cen"/>
</dbReference>
<keyword evidence="6" id="KW-0460">Magnesium</keyword>
<accession>A0A173DYC5</accession>
<dbReference type="GO" id="GO:0005737">
    <property type="term" value="C:cytoplasm"/>
    <property type="evidence" value="ECO:0007669"/>
    <property type="project" value="UniProtKB-SubCell"/>
</dbReference>
<sequence>MRSILLEDWVSLMLSDAKFPRSGKKISGVAIDSRQVRPGDVFFALTGKCTDGHRFLHDAARAGAVAAVVSRDYQGNAFGLDLIVVDDTTEALREAGENQGHLFQGTIIGITGSLGKTTTKVFAQTFLSSMYKVYASPKSYNSQLTVPLSLLLSDGDEDFLILEMGVSEPNNMRDLLSIVEPEIAIITHIADQHTMHFSNEGIRGIVEEKSRILHKSRIQLFPKDSPWYPYFIKQSSFSEKFSFAFYDETADFYYKFLGEDHVVIHTPEGDSEFAISLPYKPAYSNLLIAFSLAWLLDIPTDRIEHSFPSLQLPPMRFEQSTRNGIQVINDAYNACPEAMLAALDALPHPPEGKKVVLILGHMAELGSYSEEGHLVVAEKALSKANIIFFIGEKWLPTQYLVKNSSCDASFYPSAKDIEKALKSVVQQGDVVLLKGSRSLALESLLSCF</sequence>
<evidence type="ECO:0000256" key="4">
    <source>
        <dbReference type="ARBA" id="ARBA00022741"/>
    </source>
</evidence>
<dbReference type="RefSeq" id="WP_021828634.1">
    <property type="nucleotide sequence ID" value="NZ_CP015840.1"/>
</dbReference>
<dbReference type="eggNOG" id="COG0770">
    <property type="taxonomic scope" value="Bacteria"/>
</dbReference>
<dbReference type="SUPFAM" id="SSF63418">
    <property type="entry name" value="MurE/MurF N-terminal domain"/>
    <property type="match status" value="1"/>
</dbReference>
<dbReference type="Gene3D" id="3.40.1190.10">
    <property type="entry name" value="Mur-like, catalytic domain"/>
    <property type="match status" value="1"/>
</dbReference>
<dbReference type="STRING" id="1143323.M787_001150"/>
<dbReference type="GO" id="GO:0009252">
    <property type="term" value="P:peptidoglycan biosynthetic process"/>
    <property type="evidence" value="ECO:0007669"/>
    <property type="project" value="UniProtKB-UniPathway"/>
</dbReference>
<dbReference type="Pfam" id="PF01225">
    <property type="entry name" value="Mur_ligase"/>
    <property type="match status" value="1"/>
</dbReference>
<dbReference type="InterPro" id="IPR000713">
    <property type="entry name" value="Mur_ligase_N"/>
</dbReference>
<dbReference type="Gene3D" id="3.90.190.20">
    <property type="entry name" value="Mur ligase, C-terminal domain"/>
    <property type="match status" value="1"/>
</dbReference>
<dbReference type="AlphaFoldDB" id="A0A173DYC5"/>
<dbReference type="Proteomes" id="UP000019147">
    <property type="component" value="Chromosome"/>
</dbReference>
<evidence type="ECO:0000256" key="11">
    <source>
        <dbReference type="RuleBase" id="RU004136"/>
    </source>
</evidence>
<reference evidence="15 16" key="1">
    <citation type="journal article" date="2014" name="Syst. Appl. Microbiol.">
        <title>Evidence for the existence of two new members of the family Chlamydiaceae and proposal of Chlamydia avium sp. nov. and Chlamydia gallinacea sp. nov.</title>
        <authorList>
            <person name="Sachse K."/>
            <person name="Laroucau K."/>
            <person name="Riege K."/>
            <person name="Wehner S."/>
            <person name="Dilcher M."/>
            <person name="Creasy H.H."/>
            <person name="Weidmann M."/>
            <person name="Myers G."/>
            <person name="Vorimore F."/>
            <person name="Vicari N."/>
            <person name="Magnino S."/>
            <person name="Liebler-Tenorio E."/>
            <person name="Ruettger A."/>
            <person name="Bavoil P.M."/>
            <person name="Hufert F.T."/>
            <person name="Rossello-Mora R."/>
            <person name="Marz M."/>
        </authorList>
    </citation>
    <scope>NUCLEOTIDE SEQUENCE [LARGE SCALE GENOMIC DNA]</scope>
    <source>
        <strain evidence="15 16">08-1274/3</strain>
    </source>
</reference>
<keyword evidence="3 11" id="KW-0132">Cell division</keyword>
<dbReference type="Pfam" id="PF02875">
    <property type="entry name" value="Mur_ligase_C"/>
    <property type="match status" value="1"/>
</dbReference>
<dbReference type="GeneID" id="81477909"/>
<evidence type="ECO:0000256" key="10">
    <source>
        <dbReference type="ARBA" id="ARBA00023316"/>
    </source>
</evidence>
<evidence type="ECO:0000313" key="16">
    <source>
        <dbReference type="Proteomes" id="UP000019147"/>
    </source>
</evidence>
<evidence type="ECO:0000259" key="14">
    <source>
        <dbReference type="Pfam" id="PF08245"/>
    </source>
</evidence>
<dbReference type="SUPFAM" id="SSF53244">
    <property type="entry name" value="MurD-like peptide ligases, peptide-binding domain"/>
    <property type="match status" value="1"/>
</dbReference>
<keyword evidence="4" id="KW-0547">Nucleotide-binding</keyword>
<evidence type="ECO:0000256" key="2">
    <source>
        <dbReference type="ARBA" id="ARBA00022598"/>
    </source>
</evidence>
<evidence type="ECO:0000256" key="6">
    <source>
        <dbReference type="ARBA" id="ARBA00022842"/>
    </source>
</evidence>
<evidence type="ECO:0000256" key="1">
    <source>
        <dbReference type="ARBA" id="ARBA00022490"/>
    </source>
</evidence>
<dbReference type="PANTHER" id="PTHR43024:SF1">
    <property type="entry name" value="UDP-N-ACETYLMURAMOYL-TRIPEPTIDE--D-ALANYL-D-ALANINE LIGASE"/>
    <property type="match status" value="1"/>
</dbReference>
<dbReference type="GO" id="GO:0051301">
    <property type="term" value="P:cell division"/>
    <property type="evidence" value="ECO:0007669"/>
    <property type="project" value="UniProtKB-KW"/>
</dbReference>
<dbReference type="InterPro" id="IPR035911">
    <property type="entry name" value="MurE/MurF_N"/>
</dbReference>
<keyword evidence="8 11" id="KW-0573">Peptidoglycan synthesis</keyword>
<dbReference type="Pfam" id="PF08245">
    <property type="entry name" value="Mur_ligase_M"/>
    <property type="match status" value="1"/>
</dbReference>
<dbReference type="Gene3D" id="3.40.1390.10">
    <property type="entry name" value="MurE/MurF, N-terminal domain"/>
    <property type="match status" value="1"/>
</dbReference>
<evidence type="ECO:0000256" key="5">
    <source>
        <dbReference type="ARBA" id="ARBA00022840"/>
    </source>
</evidence>
<keyword evidence="1" id="KW-0963">Cytoplasm</keyword>
<dbReference type="InterPro" id="IPR005863">
    <property type="entry name" value="UDP-N-AcMur_synth"/>
</dbReference>
<evidence type="ECO:0000256" key="3">
    <source>
        <dbReference type="ARBA" id="ARBA00022618"/>
    </source>
</evidence>
<feature type="domain" description="Mur ligase N-terminal catalytic" evidence="12">
    <location>
        <begin position="25"/>
        <end position="73"/>
    </location>
</feature>
<dbReference type="GO" id="GO:0008766">
    <property type="term" value="F:UDP-N-acetylmuramoylalanyl-D-glutamyl-2,6-diaminopimelate-D-alanyl-D-alanine ligase activity"/>
    <property type="evidence" value="ECO:0007669"/>
    <property type="project" value="RHEA"/>
</dbReference>
<feature type="domain" description="Mur ligase central" evidence="14">
    <location>
        <begin position="110"/>
        <end position="292"/>
    </location>
</feature>
<comment type="pathway">
    <text evidence="11">Cell wall biogenesis; peptidoglycan biosynthesis.</text>
</comment>
<protein>
    <recommendedName>
        <fullName evidence="11">UDP-N-acetylmuramoyl-tripeptide--D-alanyl-D-alanine ligase</fullName>
        <ecNumber evidence="11">6.3.2.10</ecNumber>
    </recommendedName>
</protein>
<proteinExistence type="predicted"/>
<evidence type="ECO:0000259" key="13">
    <source>
        <dbReference type="Pfam" id="PF02875"/>
    </source>
</evidence>
<dbReference type="InterPro" id="IPR004101">
    <property type="entry name" value="Mur_ligase_C"/>
</dbReference>
<dbReference type="GO" id="GO:0071555">
    <property type="term" value="P:cell wall organization"/>
    <property type="evidence" value="ECO:0007669"/>
    <property type="project" value="UniProtKB-KW"/>
</dbReference>
<dbReference type="InterPro" id="IPR036615">
    <property type="entry name" value="Mur_ligase_C_dom_sf"/>
</dbReference>
<dbReference type="GO" id="GO:0047480">
    <property type="term" value="F:UDP-N-acetylmuramoyl-tripeptide-D-alanyl-D-alanine ligase activity"/>
    <property type="evidence" value="ECO:0007669"/>
    <property type="project" value="UniProtKB-EC"/>
</dbReference>
<keyword evidence="9 11" id="KW-0131">Cell cycle</keyword>
<evidence type="ECO:0000256" key="9">
    <source>
        <dbReference type="ARBA" id="ARBA00023306"/>
    </source>
</evidence>
<evidence type="ECO:0000256" key="7">
    <source>
        <dbReference type="ARBA" id="ARBA00022960"/>
    </source>
</evidence>
<dbReference type="InterPro" id="IPR051046">
    <property type="entry name" value="MurCDEF_CellWall_CoF430Synth"/>
</dbReference>
<keyword evidence="10 11" id="KW-0961">Cell wall biogenesis/degradation</keyword>
<dbReference type="InterPro" id="IPR036565">
    <property type="entry name" value="Mur-like_cat_sf"/>
</dbReference>
<dbReference type="EMBL" id="CP015840">
    <property type="protein sequence ID" value="ANG65934.1"/>
    <property type="molecule type" value="Genomic_DNA"/>
</dbReference>
<dbReference type="NCBIfam" id="TIGR01143">
    <property type="entry name" value="murF"/>
    <property type="match status" value="1"/>
</dbReference>
<name>A0A173DYC5_9CHLA</name>
<keyword evidence="5" id="KW-0067">ATP-binding</keyword>
<dbReference type="GO" id="GO:0008360">
    <property type="term" value="P:regulation of cell shape"/>
    <property type="evidence" value="ECO:0007669"/>
    <property type="project" value="UniProtKB-KW"/>
</dbReference>
<organism evidence="15 16">
    <name type="scientific">Chlamydia gallinacea 08-1274/3</name>
    <dbReference type="NCBI Taxonomy" id="1143323"/>
    <lineage>
        <taxon>Bacteria</taxon>
        <taxon>Pseudomonadati</taxon>
        <taxon>Chlamydiota</taxon>
        <taxon>Chlamydiia</taxon>
        <taxon>Chlamydiales</taxon>
        <taxon>Chlamydiaceae</taxon>
        <taxon>Chlamydia/Chlamydophila group</taxon>
        <taxon>Chlamydia</taxon>
    </lineage>
</organism>
<gene>
    <name evidence="15" type="ORF">M787_001150</name>
</gene>
<dbReference type="PANTHER" id="PTHR43024">
    <property type="entry name" value="UDP-N-ACETYLMURAMOYL-TRIPEPTIDE--D-ALANYL-D-ALANINE LIGASE"/>
    <property type="match status" value="1"/>
</dbReference>
<comment type="catalytic activity">
    <reaction evidence="11">
        <text>D-alanyl-D-alanine + UDP-N-acetyl-alpha-D-muramoyl-L-alanyl-gamma-D-glutamyl-meso-2,6-diaminopimelate + ATP = UDP-N-acetyl-alpha-D-muramoyl-L-alanyl-gamma-D-glutamyl-meso-2,6-diaminopimeloyl-D-alanyl-D-alanine + ADP + phosphate + H(+)</text>
        <dbReference type="Rhea" id="RHEA:28374"/>
        <dbReference type="ChEBI" id="CHEBI:15378"/>
        <dbReference type="ChEBI" id="CHEBI:30616"/>
        <dbReference type="ChEBI" id="CHEBI:43474"/>
        <dbReference type="ChEBI" id="CHEBI:57822"/>
        <dbReference type="ChEBI" id="CHEBI:61386"/>
        <dbReference type="ChEBI" id="CHEBI:83905"/>
        <dbReference type="ChEBI" id="CHEBI:456216"/>
        <dbReference type="EC" id="6.3.2.10"/>
    </reaction>
</comment>
<keyword evidence="2 15" id="KW-0436">Ligase</keyword>
<dbReference type="UniPathway" id="UPA00219"/>
<dbReference type="GO" id="GO:0005524">
    <property type="term" value="F:ATP binding"/>
    <property type="evidence" value="ECO:0007669"/>
    <property type="project" value="UniProtKB-KW"/>
</dbReference>
<comment type="function">
    <text evidence="11">Involved in cell wall formation. Catalyzes the final step in the synthesis of UDP-N-acetylmuramoyl-pentapeptide, the precursor of murein.</text>
</comment>
<dbReference type="SUPFAM" id="SSF53623">
    <property type="entry name" value="MurD-like peptide ligases, catalytic domain"/>
    <property type="match status" value="1"/>
</dbReference>
<dbReference type="KEGG" id="cgz:M787_001150"/>
<evidence type="ECO:0000259" key="12">
    <source>
        <dbReference type="Pfam" id="PF01225"/>
    </source>
</evidence>
<dbReference type="EC" id="6.3.2.10" evidence="11"/>
<dbReference type="OrthoDB" id="9801978at2"/>
<feature type="domain" description="Mur ligase C-terminal" evidence="13">
    <location>
        <begin position="315"/>
        <end position="437"/>
    </location>
</feature>
<evidence type="ECO:0000313" key="15">
    <source>
        <dbReference type="EMBL" id="ANG65934.1"/>
    </source>
</evidence>
<comment type="subcellular location">
    <subcellularLocation>
        <location evidence="11">Cytoplasm</location>
    </subcellularLocation>
</comment>
<evidence type="ECO:0000256" key="8">
    <source>
        <dbReference type="ARBA" id="ARBA00022984"/>
    </source>
</evidence>
<keyword evidence="7 11" id="KW-0133">Cell shape</keyword>